<dbReference type="InterPro" id="IPR047654">
    <property type="entry name" value="IS1634_transpos"/>
</dbReference>
<evidence type="ECO:0000259" key="1">
    <source>
        <dbReference type="Pfam" id="PF01609"/>
    </source>
</evidence>
<dbReference type="Pfam" id="PF01609">
    <property type="entry name" value="DDE_Tnp_1"/>
    <property type="match status" value="1"/>
</dbReference>
<dbReference type="GO" id="GO:0006313">
    <property type="term" value="P:DNA transposition"/>
    <property type="evidence" value="ECO:0007669"/>
    <property type="project" value="InterPro"/>
</dbReference>
<reference evidence="2 3" key="1">
    <citation type="submission" date="2017-10" db="EMBL/GenBank/DDBJ databases">
        <title>Genomics of the genus Arcobacter.</title>
        <authorList>
            <person name="Perez-Cataluna A."/>
            <person name="Figueras M.J."/>
        </authorList>
    </citation>
    <scope>NUCLEOTIDE SEQUENCE [LARGE SCALE GENOMIC DNA]</scope>
    <source>
        <strain evidence="2 3">F26</strain>
    </source>
</reference>
<dbReference type="GO" id="GO:0003677">
    <property type="term" value="F:DNA binding"/>
    <property type="evidence" value="ECO:0007669"/>
    <property type="project" value="InterPro"/>
</dbReference>
<organism evidence="2 3">
    <name type="scientific">Arcobacter cloacae</name>
    <dbReference type="NCBI Taxonomy" id="1054034"/>
    <lineage>
        <taxon>Bacteria</taxon>
        <taxon>Pseudomonadati</taxon>
        <taxon>Campylobacterota</taxon>
        <taxon>Epsilonproteobacteria</taxon>
        <taxon>Campylobacterales</taxon>
        <taxon>Arcobacteraceae</taxon>
        <taxon>Arcobacter</taxon>
    </lineage>
</organism>
<feature type="domain" description="Transposase IS4-like" evidence="1">
    <location>
        <begin position="183"/>
        <end position="474"/>
    </location>
</feature>
<dbReference type="RefSeq" id="WP_128987283.1">
    <property type="nucleotide sequence ID" value="NZ_PDJZ01000015.1"/>
</dbReference>
<dbReference type="InterPro" id="IPR012337">
    <property type="entry name" value="RNaseH-like_sf"/>
</dbReference>
<evidence type="ECO:0000313" key="3">
    <source>
        <dbReference type="Proteomes" id="UP000290870"/>
    </source>
</evidence>
<dbReference type="EMBL" id="PDJZ01000015">
    <property type="protein sequence ID" value="RXJ83140.1"/>
    <property type="molecule type" value="Genomic_DNA"/>
</dbReference>
<gene>
    <name evidence="2" type="ORF">CRU90_10750</name>
</gene>
<evidence type="ECO:0000313" key="2">
    <source>
        <dbReference type="EMBL" id="RXJ83140.1"/>
    </source>
</evidence>
<accession>A0A4Q0ZBV2</accession>
<dbReference type="GO" id="GO:0004803">
    <property type="term" value="F:transposase activity"/>
    <property type="evidence" value="ECO:0007669"/>
    <property type="project" value="InterPro"/>
</dbReference>
<name>A0A4Q0ZBV2_9BACT</name>
<comment type="caution">
    <text evidence="2">The sequence shown here is derived from an EMBL/GenBank/DDBJ whole genome shotgun (WGS) entry which is preliminary data.</text>
</comment>
<dbReference type="SUPFAM" id="SSF53098">
    <property type="entry name" value="Ribonuclease H-like"/>
    <property type="match status" value="1"/>
</dbReference>
<dbReference type="InterPro" id="IPR002559">
    <property type="entry name" value="Transposase_11"/>
</dbReference>
<dbReference type="PANTHER" id="PTHR34614:SF2">
    <property type="entry name" value="TRANSPOSASE IS4-LIKE DOMAIN-CONTAINING PROTEIN"/>
    <property type="match status" value="1"/>
</dbReference>
<proteinExistence type="predicted"/>
<dbReference type="AlphaFoldDB" id="A0A4Q0ZBV2"/>
<sequence length="533" mass="62650">MSLHIRQKKNSSGSVSIQIIDRVDRKYKVVETIACVKNEVDLQIYLDVANKRLENLSQQMYPTLFDENKNEELTFIELGNKDLIPIGDELIYGKLFERLGCSSIDLDFKKLQMFKNLVISRLLYPGSKLYLIDYLEYFKQQSMDKNSIYRFLDTLYEENLKSQIEKCVFDHTYAKMNQTIAFTFYDVTTLYFESESEDDLRRIGFSKEGKLTRPQIQLGLFTTLQGYPLSFEVYEGNKYEGQTLVDILKKFQEKFVLSNKPIVVADRGMLNNNNLAYLENNGYKYILAAKIKNISNDLKEQISNLTFLNDVVTHTVKFNKDIPYTDDNEIKQSININQRLVLSYSTSRAKKDKYNRDKALERFKKKIESSKSITKKDLKLSYYAKYLNIDDHKCDITFNINDKKVDNDAKLDGIKGFITNDFTLTPNEIIEHYNNQYAVEQAFRISKTDLKIRPIYHRLETRIKAHILISFVSYAIFKEFDSKLKENNIKFKFSQKLLRDIIKHMFALRTNGKLVYLKFDEIQQQVYDAIRNS</sequence>
<dbReference type="PANTHER" id="PTHR34614">
    <property type="match status" value="1"/>
</dbReference>
<dbReference type="Proteomes" id="UP000290870">
    <property type="component" value="Unassembled WGS sequence"/>
</dbReference>
<protein>
    <recommendedName>
        <fullName evidence="1">Transposase IS4-like domain-containing protein</fullName>
    </recommendedName>
</protein>
<dbReference type="NCBIfam" id="NF033559">
    <property type="entry name" value="transpos_IS1634"/>
    <property type="match status" value="1"/>
</dbReference>
<dbReference type="OrthoDB" id="8257391at2"/>